<reference evidence="1 2" key="1">
    <citation type="submission" date="2019-11" db="EMBL/GenBank/DDBJ databases">
        <title>Nocardia sp. nov. CT2-14 isolated from soil.</title>
        <authorList>
            <person name="Kanchanasin P."/>
            <person name="Tanasupawat S."/>
            <person name="Yuki M."/>
            <person name="Kudo T."/>
        </authorList>
    </citation>
    <scope>NUCLEOTIDE SEQUENCE [LARGE SCALE GENOMIC DNA]</scope>
    <source>
        <strain evidence="1 2">CT2-14</strain>
    </source>
</reference>
<keyword evidence="2" id="KW-1185">Reference proteome</keyword>
<proteinExistence type="predicted"/>
<dbReference type="Proteomes" id="UP000432464">
    <property type="component" value="Unassembled WGS sequence"/>
</dbReference>
<evidence type="ECO:0000313" key="2">
    <source>
        <dbReference type="Proteomes" id="UP000432464"/>
    </source>
</evidence>
<gene>
    <name evidence="1" type="ORF">GLP40_23975</name>
</gene>
<dbReference type="RefSeq" id="WP_196054772.1">
    <property type="nucleotide sequence ID" value="NZ_WMBB01000011.1"/>
</dbReference>
<comment type="caution">
    <text evidence="1">The sequence shown here is derived from an EMBL/GenBank/DDBJ whole genome shotgun (WGS) entry which is preliminary data.</text>
</comment>
<accession>A0A6I3L5S3</accession>
<evidence type="ECO:0000313" key="1">
    <source>
        <dbReference type="EMBL" id="MTE15816.1"/>
    </source>
</evidence>
<dbReference type="AlphaFoldDB" id="A0A6I3L5S3"/>
<name>A0A6I3L5S3_9NOCA</name>
<dbReference type="EMBL" id="WMBB01000011">
    <property type="protein sequence ID" value="MTE15816.1"/>
    <property type="molecule type" value="Genomic_DNA"/>
</dbReference>
<sequence>MTDALEITTFSLSSGIGEATAPHHHRSAGHPVSAVARAIGFAIARPPEVDVSEIIVRPTAQR</sequence>
<organism evidence="1 2">
    <name type="scientific">Nocardia aurantiaca</name>
    <dbReference type="NCBI Taxonomy" id="2675850"/>
    <lineage>
        <taxon>Bacteria</taxon>
        <taxon>Bacillati</taxon>
        <taxon>Actinomycetota</taxon>
        <taxon>Actinomycetes</taxon>
        <taxon>Mycobacteriales</taxon>
        <taxon>Nocardiaceae</taxon>
        <taxon>Nocardia</taxon>
    </lineage>
</organism>
<protein>
    <submittedName>
        <fullName evidence="1">Uncharacterized protein</fullName>
    </submittedName>
</protein>